<keyword evidence="2" id="KW-1185">Reference proteome</keyword>
<reference evidence="1 2" key="1">
    <citation type="submission" date="2018-09" db="EMBL/GenBank/DDBJ databases">
        <authorList>
            <person name="Zhu H."/>
        </authorList>
    </citation>
    <scope>NUCLEOTIDE SEQUENCE [LARGE SCALE GENOMIC DNA]</scope>
    <source>
        <strain evidence="1 2">K2W22B-5</strain>
    </source>
</reference>
<name>A0A418VP73_9PROT</name>
<gene>
    <name evidence="1" type="ORF">D3877_23405</name>
</gene>
<evidence type="ECO:0000313" key="2">
    <source>
        <dbReference type="Proteomes" id="UP000283458"/>
    </source>
</evidence>
<accession>A0A418VP73</accession>
<proteinExistence type="predicted"/>
<sequence>MAGEAKSTSFVLGTATVMIGPRADVFELTPEEHSIGLVKNFTLSGDPSYLDLTHGVRNTIVYSVMTSFPIKATMEVFEFTSKNLMYGLGLDGTGLDTTAASTTGTVPTIFPTATGWYVCQENTEGRDLVFAGQQNADIPDSMGFTAAARIRKMNMVPVGKKDEQPFLGAKIVGILPEGNEPVTIIIPKMRIQKGFTLAFTTDNYSNMPYEFTPFDTVPGDAHHTIFKDVGVAMMLTGN</sequence>
<evidence type="ECO:0000313" key="1">
    <source>
        <dbReference type="EMBL" id="RJF78080.1"/>
    </source>
</evidence>
<dbReference type="RefSeq" id="WP_119833222.1">
    <property type="nucleotide sequence ID" value="NZ_QYUL01000004.1"/>
</dbReference>
<dbReference type="EMBL" id="QYUL01000004">
    <property type="protein sequence ID" value="RJF78080.1"/>
    <property type="molecule type" value="Genomic_DNA"/>
</dbReference>
<organism evidence="1 2">
    <name type="scientific">Azospirillum cavernae</name>
    <dbReference type="NCBI Taxonomy" id="2320860"/>
    <lineage>
        <taxon>Bacteria</taxon>
        <taxon>Pseudomonadati</taxon>
        <taxon>Pseudomonadota</taxon>
        <taxon>Alphaproteobacteria</taxon>
        <taxon>Rhodospirillales</taxon>
        <taxon>Azospirillaceae</taxon>
        <taxon>Azospirillum</taxon>
    </lineage>
</organism>
<dbReference type="OrthoDB" id="8448128at2"/>
<dbReference type="AlphaFoldDB" id="A0A418VP73"/>
<comment type="caution">
    <text evidence="1">The sequence shown here is derived from an EMBL/GenBank/DDBJ whole genome shotgun (WGS) entry which is preliminary data.</text>
</comment>
<protein>
    <submittedName>
        <fullName evidence="1">Uncharacterized protein</fullName>
    </submittedName>
</protein>
<dbReference type="Proteomes" id="UP000283458">
    <property type="component" value="Unassembled WGS sequence"/>
</dbReference>